<reference evidence="2" key="1">
    <citation type="journal article" date="2019" name="Int. J. Syst. Evol. Microbiol.">
        <title>The Global Catalogue of Microorganisms (GCM) 10K type strain sequencing project: providing services to taxonomists for standard genome sequencing and annotation.</title>
        <authorList>
            <consortium name="The Broad Institute Genomics Platform"/>
            <consortium name="The Broad Institute Genome Sequencing Center for Infectious Disease"/>
            <person name="Wu L."/>
            <person name="Ma J."/>
        </authorList>
    </citation>
    <scope>NUCLEOTIDE SEQUENCE [LARGE SCALE GENOMIC DNA]</scope>
    <source>
        <strain evidence="2">CCUG 54518</strain>
    </source>
</reference>
<evidence type="ECO:0000313" key="2">
    <source>
        <dbReference type="Proteomes" id="UP001596495"/>
    </source>
</evidence>
<dbReference type="GO" id="GO:0016740">
    <property type="term" value="F:transferase activity"/>
    <property type="evidence" value="ECO:0007669"/>
    <property type="project" value="UniProtKB-KW"/>
</dbReference>
<protein>
    <submittedName>
        <fullName evidence="1">Nucleotidyl transferase AbiEii/AbiGii toxin family protein</fullName>
    </submittedName>
</protein>
<keyword evidence="1" id="KW-0808">Transferase</keyword>
<dbReference type="Gene3D" id="3.10.450.620">
    <property type="entry name" value="JHP933, nucleotidyltransferase-like core domain"/>
    <property type="match status" value="1"/>
</dbReference>
<organism evidence="1 2">
    <name type="scientific">Hydrogenophaga bisanensis</name>
    <dbReference type="NCBI Taxonomy" id="439611"/>
    <lineage>
        <taxon>Bacteria</taxon>
        <taxon>Pseudomonadati</taxon>
        <taxon>Pseudomonadota</taxon>
        <taxon>Betaproteobacteria</taxon>
        <taxon>Burkholderiales</taxon>
        <taxon>Comamonadaceae</taxon>
        <taxon>Hydrogenophaga</taxon>
    </lineage>
</organism>
<dbReference type="RefSeq" id="WP_382257696.1">
    <property type="nucleotide sequence ID" value="NZ_JBHTBX010000007.1"/>
</dbReference>
<gene>
    <name evidence="1" type="ORF">ACFQNJ_12210</name>
</gene>
<dbReference type="Pfam" id="PF08843">
    <property type="entry name" value="AbiEii"/>
    <property type="match status" value="1"/>
</dbReference>
<keyword evidence="2" id="KW-1185">Reference proteome</keyword>
<dbReference type="Proteomes" id="UP001596495">
    <property type="component" value="Unassembled WGS sequence"/>
</dbReference>
<proteinExistence type="predicted"/>
<evidence type="ECO:0000313" key="1">
    <source>
        <dbReference type="EMBL" id="MFC7435271.1"/>
    </source>
</evidence>
<accession>A0ABW2RB07</accession>
<comment type="caution">
    <text evidence="1">The sequence shown here is derived from an EMBL/GenBank/DDBJ whole genome shotgun (WGS) entry which is preliminary data.</text>
</comment>
<name>A0ABW2RB07_9BURK</name>
<dbReference type="InterPro" id="IPR014942">
    <property type="entry name" value="AbiEii"/>
</dbReference>
<sequence length="236" mass="26277">MFERAHHQRIARVLTSLDGALLAQHGALFGGGTCIALRYGEYRESVDIDFMVSDATGYRELRQLLTGTEGLNVIIRPGAPPLIMLRDIRADQYGIRTQVQMDGHAIKFEVVREARIVLETPGPLDQVCGVNALTPLDLATSKLLANSDRQADDGVFSRDVIDLAMMSLPLPMLRKAVAKAEQAYGPAITRDLAKALDRLQNRQGWLERCMQAMAMVMPKAVLWQKVRRLRRLLLSA</sequence>
<dbReference type="EMBL" id="JBHTBX010000007">
    <property type="protein sequence ID" value="MFC7435271.1"/>
    <property type="molecule type" value="Genomic_DNA"/>
</dbReference>